<dbReference type="InterPro" id="IPR014347">
    <property type="entry name" value="Tautomerase/MIF_sf"/>
</dbReference>
<evidence type="ECO:0000259" key="2">
    <source>
        <dbReference type="Pfam" id="PF14832"/>
    </source>
</evidence>
<dbReference type="InterPro" id="IPR028116">
    <property type="entry name" value="Cis-CaaD-like"/>
</dbReference>
<dbReference type="Proteomes" id="UP000019146">
    <property type="component" value="Chromosome 2"/>
</dbReference>
<dbReference type="AlphaFoldDB" id="A0A0P0RFI7"/>
<dbReference type="Pfam" id="PF14832">
    <property type="entry name" value="Tautomerase_3"/>
    <property type="match status" value="1"/>
</dbReference>
<evidence type="ECO:0000313" key="4">
    <source>
        <dbReference type="Proteomes" id="UP000019146"/>
    </source>
</evidence>
<dbReference type="KEGG" id="bcai:K788_0005431"/>
<dbReference type="EMBL" id="CP012747">
    <property type="protein sequence ID" value="ALL67403.1"/>
    <property type="molecule type" value="Genomic_DNA"/>
</dbReference>
<protein>
    <submittedName>
        <fullName evidence="3">4-oxalocrotonate tautomerase</fullName>
    </submittedName>
</protein>
<organism evidence="3 4">
    <name type="scientific">Paraburkholderia caribensis MBA4</name>
    <dbReference type="NCBI Taxonomy" id="1323664"/>
    <lineage>
        <taxon>Bacteria</taxon>
        <taxon>Pseudomonadati</taxon>
        <taxon>Pseudomonadota</taxon>
        <taxon>Betaproteobacteria</taxon>
        <taxon>Burkholderiales</taxon>
        <taxon>Burkholderiaceae</taxon>
        <taxon>Paraburkholderia</taxon>
    </lineage>
</organism>
<name>A0A0P0RFI7_9BURK</name>
<reference evidence="3 4" key="1">
    <citation type="journal article" date="2014" name="Genome Announc.">
        <title>Draft Genome Sequence of the Haloacid-Degrading Burkholderia caribensis Strain MBA4.</title>
        <authorList>
            <person name="Pan Y."/>
            <person name="Kong K.F."/>
            <person name="Tsang J.S."/>
        </authorList>
    </citation>
    <scope>NUCLEOTIDE SEQUENCE [LARGE SCALE GENOMIC DNA]</scope>
    <source>
        <strain evidence="3 4">MBA4</strain>
    </source>
</reference>
<feature type="domain" description="Tautomerase cis-CaaD-like" evidence="2">
    <location>
        <begin position="5"/>
        <end position="138"/>
    </location>
</feature>
<feature type="compositionally biased region" description="Basic and acidic residues" evidence="1">
    <location>
        <begin position="121"/>
        <end position="137"/>
    </location>
</feature>
<proteinExistence type="predicted"/>
<dbReference type="Gene3D" id="3.30.429.10">
    <property type="entry name" value="Macrophage Migration Inhibitory Factor"/>
    <property type="match status" value="1"/>
</dbReference>
<feature type="region of interest" description="Disordered" evidence="1">
    <location>
        <begin position="121"/>
        <end position="147"/>
    </location>
</feature>
<sequence>METKMPLWNIYHPVGAYTADDKQEMASRIADIYIIPRFYVGVLFHEQPKDSFFMGGEKRDDFVRIRLDQFARHISKDVAWTESWLRKANAAIAPFVQDRGYHYELHVGETPRELWLIDGIRPPRPDTDAEKKWKLENRASPYDPSEG</sequence>
<evidence type="ECO:0000256" key="1">
    <source>
        <dbReference type="SAM" id="MobiDB-lite"/>
    </source>
</evidence>
<evidence type="ECO:0000313" key="3">
    <source>
        <dbReference type="EMBL" id="ALL67403.1"/>
    </source>
</evidence>
<gene>
    <name evidence="3" type="ORF">K788_0005431</name>
</gene>
<accession>A0A0P0RFI7</accession>